<protein>
    <submittedName>
        <fullName evidence="1">SPP1 family predicted phage head-tail adaptor</fullName>
    </submittedName>
</protein>
<dbReference type="RefSeq" id="WP_234801701.1">
    <property type="nucleotide sequence ID" value="NZ_JACIED010000002.1"/>
</dbReference>
<dbReference type="Pfam" id="PF05521">
    <property type="entry name" value="Phage_HCP"/>
    <property type="match status" value="1"/>
</dbReference>
<dbReference type="InterPro" id="IPR038666">
    <property type="entry name" value="SSP1_head-tail_sf"/>
</dbReference>
<evidence type="ECO:0000313" key="1">
    <source>
        <dbReference type="EMBL" id="MBB4007307.1"/>
    </source>
</evidence>
<dbReference type="InterPro" id="IPR008767">
    <property type="entry name" value="Phage_SPP1_head-tail_adaptor"/>
</dbReference>
<comment type="caution">
    <text evidence="1">The sequence shown here is derived from an EMBL/GenBank/DDBJ whole genome shotgun (WGS) entry which is preliminary data.</text>
</comment>
<dbReference type="Gene3D" id="2.40.10.270">
    <property type="entry name" value="Bacteriophage SPP1 head-tail adaptor protein"/>
    <property type="match status" value="1"/>
</dbReference>
<organism evidence="1 2">
    <name type="scientific">Allorhizobium taibaishanense</name>
    <dbReference type="NCBI Taxonomy" id="887144"/>
    <lineage>
        <taxon>Bacteria</taxon>
        <taxon>Pseudomonadati</taxon>
        <taxon>Pseudomonadota</taxon>
        <taxon>Alphaproteobacteria</taxon>
        <taxon>Hyphomicrobiales</taxon>
        <taxon>Rhizobiaceae</taxon>
        <taxon>Rhizobium/Agrobacterium group</taxon>
        <taxon>Allorhizobium</taxon>
    </lineage>
</organism>
<gene>
    <name evidence="1" type="ORF">GGQ71_001570</name>
</gene>
<accession>A0A7W6MTK7</accession>
<sequence>MAAFTMPDPGRMTARLTLEQPQDTSDGQGGTIRNWQAVASLWALIEPQSVSRDERGGAEVATVNHSVTIRFRSDIRRGDRLVKGGRKLVVRALRDPDESRRFLLLDCEEEVQ</sequence>
<evidence type="ECO:0000313" key="2">
    <source>
        <dbReference type="Proteomes" id="UP000544107"/>
    </source>
</evidence>
<dbReference type="EMBL" id="JACIED010000002">
    <property type="protein sequence ID" value="MBB4007307.1"/>
    <property type="molecule type" value="Genomic_DNA"/>
</dbReference>
<dbReference type="NCBIfam" id="TIGR01563">
    <property type="entry name" value="gp16_SPP1"/>
    <property type="match status" value="1"/>
</dbReference>
<proteinExistence type="predicted"/>
<dbReference type="AlphaFoldDB" id="A0A7W6MTK7"/>
<dbReference type="Proteomes" id="UP000544107">
    <property type="component" value="Unassembled WGS sequence"/>
</dbReference>
<reference evidence="1 2" key="1">
    <citation type="submission" date="2020-08" db="EMBL/GenBank/DDBJ databases">
        <title>Genomic Encyclopedia of Type Strains, Phase IV (KMG-IV): sequencing the most valuable type-strain genomes for metagenomic binning, comparative biology and taxonomic classification.</title>
        <authorList>
            <person name="Goeker M."/>
        </authorList>
    </citation>
    <scope>NUCLEOTIDE SEQUENCE [LARGE SCALE GENOMIC DNA]</scope>
    <source>
        <strain evidence="1 2">DSM 100021</strain>
    </source>
</reference>
<name>A0A7W6MTK7_9HYPH</name>